<reference evidence="3 4" key="1">
    <citation type="submission" date="2019-02" db="EMBL/GenBank/DDBJ databases">
        <title>Shewanella sp. D4-2 isolated from Dokdo Island.</title>
        <authorList>
            <person name="Baek K."/>
        </authorList>
    </citation>
    <scope>NUCLEOTIDE SEQUENCE [LARGE SCALE GENOMIC DNA]</scope>
    <source>
        <strain evidence="3 4">D4-2</strain>
    </source>
</reference>
<dbReference type="Pfam" id="PF00326">
    <property type="entry name" value="Peptidase_S9"/>
    <property type="match status" value="1"/>
</dbReference>
<evidence type="ECO:0000313" key="4">
    <source>
        <dbReference type="Proteomes" id="UP000291106"/>
    </source>
</evidence>
<keyword evidence="4" id="KW-1185">Reference proteome</keyword>
<dbReference type="SUPFAM" id="SSF82171">
    <property type="entry name" value="DPP6 N-terminal domain-like"/>
    <property type="match status" value="1"/>
</dbReference>
<dbReference type="Gene3D" id="2.140.10.30">
    <property type="entry name" value="Dipeptidylpeptidase IV, N-terminal domain"/>
    <property type="match status" value="1"/>
</dbReference>
<dbReference type="GO" id="GO:0008239">
    <property type="term" value="F:dipeptidyl-peptidase activity"/>
    <property type="evidence" value="ECO:0007669"/>
    <property type="project" value="TreeGrafter"/>
</dbReference>
<dbReference type="GO" id="GO:0006508">
    <property type="term" value="P:proteolysis"/>
    <property type="evidence" value="ECO:0007669"/>
    <property type="project" value="InterPro"/>
</dbReference>
<dbReference type="InterPro" id="IPR050278">
    <property type="entry name" value="Serine_Prot_S9B/DPPIV"/>
</dbReference>
<dbReference type="PANTHER" id="PTHR11731">
    <property type="entry name" value="PROTEASE FAMILY S9B,C DIPEPTIDYL-PEPTIDASE IV-RELATED"/>
    <property type="match status" value="1"/>
</dbReference>
<gene>
    <name evidence="3" type="ORF">EXU30_07725</name>
</gene>
<name>A0A411PMS8_9GAMM</name>
<dbReference type="InterPro" id="IPR002469">
    <property type="entry name" value="Peptidase_S9B_N"/>
</dbReference>
<dbReference type="KEGG" id="smai:EXU30_07725"/>
<evidence type="ECO:0000259" key="2">
    <source>
        <dbReference type="Pfam" id="PF00930"/>
    </source>
</evidence>
<dbReference type="InterPro" id="IPR001375">
    <property type="entry name" value="Peptidase_S9_cat"/>
</dbReference>
<dbReference type="Pfam" id="PF00930">
    <property type="entry name" value="DPPIV_N"/>
    <property type="match status" value="1"/>
</dbReference>
<dbReference type="InterPro" id="IPR029058">
    <property type="entry name" value="AB_hydrolase_fold"/>
</dbReference>
<dbReference type="OrthoDB" id="1094230at2"/>
<dbReference type="Proteomes" id="UP000291106">
    <property type="component" value="Chromosome"/>
</dbReference>
<dbReference type="RefSeq" id="WP_130603333.1">
    <property type="nucleotide sequence ID" value="NZ_CP036200.1"/>
</dbReference>
<evidence type="ECO:0000259" key="1">
    <source>
        <dbReference type="Pfam" id="PF00326"/>
    </source>
</evidence>
<dbReference type="PANTHER" id="PTHR11731:SF193">
    <property type="entry name" value="DIPEPTIDYL PEPTIDASE 9"/>
    <property type="match status" value="1"/>
</dbReference>
<dbReference type="GO" id="GO:0008236">
    <property type="term" value="F:serine-type peptidase activity"/>
    <property type="evidence" value="ECO:0007669"/>
    <property type="project" value="InterPro"/>
</dbReference>
<dbReference type="EMBL" id="CP036200">
    <property type="protein sequence ID" value="QBF84834.1"/>
    <property type="molecule type" value="Genomic_DNA"/>
</dbReference>
<dbReference type="Gene3D" id="3.40.50.1820">
    <property type="entry name" value="alpha/beta hydrolase"/>
    <property type="match status" value="1"/>
</dbReference>
<feature type="domain" description="Dipeptidylpeptidase IV N-terminal" evidence="2">
    <location>
        <begin position="131"/>
        <end position="456"/>
    </location>
</feature>
<organism evidence="3 4">
    <name type="scientific">Shewanella maritima</name>
    <dbReference type="NCBI Taxonomy" id="2520507"/>
    <lineage>
        <taxon>Bacteria</taxon>
        <taxon>Pseudomonadati</taxon>
        <taxon>Pseudomonadota</taxon>
        <taxon>Gammaproteobacteria</taxon>
        <taxon>Alteromonadales</taxon>
        <taxon>Shewanellaceae</taxon>
        <taxon>Shewanella</taxon>
    </lineage>
</organism>
<proteinExistence type="predicted"/>
<dbReference type="SUPFAM" id="SSF53474">
    <property type="entry name" value="alpha/beta-Hydrolases"/>
    <property type="match status" value="1"/>
</dbReference>
<feature type="domain" description="Peptidase S9 prolyl oligopeptidase catalytic" evidence="1">
    <location>
        <begin position="548"/>
        <end position="743"/>
    </location>
</feature>
<dbReference type="AlphaFoldDB" id="A0A411PMS8"/>
<evidence type="ECO:0000313" key="3">
    <source>
        <dbReference type="EMBL" id="QBF84834.1"/>
    </source>
</evidence>
<sequence>MSQSVQSQSSVTSQYSTTAPLTALTGDNTPLTIERIHQSPALAGASPRGLQMSPDGSRVTYLAGRDDNQSFYDLWQLDIVTGERSVLIDADKLASGELSDEEKARRERQRIYGQGIMEYFWSEDSQAILIPASGQLYLYQVANNQVRKLDIGDGFATDARLSPKGHYVSFIREQNIYFLSLETGKLKALTTDGGGAIKYGMAEFVAQEEMDRMTGYWWSPDETKIAFTRIDESGVELVTRNEIYADGIKLTEQRYPYAGKANVEIELGVINLSSNKLDWIDLGKDKDIYLPRVKWLPDSKHLSYQWQNRSQQALDLRIADLDSKSSQVVIEERSKAWVNINDDLHFLKQQAGFIWGSERSGFKHLYLVEDNGNKLTQLTTGDWAVDALEYVDEASGWVYFTGRKDSVVERHIYRVNLKQGADSIEKLSSRAGMHNAVFAHNKPVYIDHFSSLMQPPQVSLHQQNGQHIAWVEQNQLDKEHPLYAHAGLWQMPEFGTLSADDGQTLQYRLFKPTDFDSTKQYPVLVRVYGGPHAQTVTNSWSEADYFSQYLLQNGYVVFQLDNRGSANRGTQFEYVIYQNMGEAEVRDQKVGVDYLRSLPFVDGDNIAIYGHSYGGYMALLSQFKAPDYFKAAISGAPVTDWRLYDTHYTERYMGHPETNKAGYDASSVMPYVGGYKSGLLMYHGMADDNVLFENSTRVYKALQDDGKLFQMMDYPGSKHSMRGEKVRNHLYKSLAAFLDSQLKN</sequence>
<protein>
    <submittedName>
        <fullName evidence="3">S9 family peptidase</fullName>
    </submittedName>
</protein>
<accession>A0A411PMS8</accession>